<dbReference type="AlphaFoldDB" id="A0A1X2HZM6"/>
<proteinExistence type="inferred from homology"/>
<feature type="domain" description="Bacterial surface antigen (D15)" evidence="6">
    <location>
        <begin position="4"/>
        <end position="228"/>
    </location>
</feature>
<dbReference type="Proteomes" id="UP000193560">
    <property type="component" value="Unassembled WGS sequence"/>
</dbReference>
<evidence type="ECO:0000313" key="8">
    <source>
        <dbReference type="Proteomes" id="UP000193560"/>
    </source>
</evidence>
<comment type="subcellular location">
    <subcellularLocation>
        <location evidence="1">Mitochondrion outer membrane</location>
        <topology evidence="1">Multi-pass membrane protein</topology>
    </subcellularLocation>
</comment>
<keyword evidence="4" id="KW-0812">Transmembrane</keyword>
<dbReference type="STRING" id="90262.A0A1X2HZM6"/>
<dbReference type="InterPro" id="IPR039910">
    <property type="entry name" value="D15-like"/>
</dbReference>
<dbReference type="GO" id="GO:0005741">
    <property type="term" value="C:mitochondrial outer membrane"/>
    <property type="evidence" value="ECO:0007669"/>
    <property type="project" value="UniProtKB-SubCell"/>
</dbReference>
<dbReference type="InterPro" id="IPR000184">
    <property type="entry name" value="Bac_surfAg_D15"/>
</dbReference>
<evidence type="ECO:0000256" key="1">
    <source>
        <dbReference type="ARBA" id="ARBA00004374"/>
    </source>
</evidence>
<dbReference type="EMBL" id="MCGE01000041">
    <property type="protein sequence ID" value="ORZ06082.1"/>
    <property type="molecule type" value="Genomic_DNA"/>
</dbReference>
<evidence type="ECO:0000259" key="6">
    <source>
        <dbReference type="Pfam" id="PF01103"/>
    </source>
</evidence>
<reference evidence="7 8" key="1">
    <citation type="submission" date="2016-07" db="EMBL/GenBank/DDBJ databases">
        <title>Pervasive Adenine N6-methylation of Active Genes in Fungi.</title>
        <authorList>
            <consortium name="DOE Joint Genome Institute"/>
            <person name="Mondo S.J."/>
            <person name="Dannebaum R.O."/>
            <person name="Kuo R.C."/>
            <person name="Labutti K."/>
            <person name="Haridas S."/>
            <person name="Kuo A."/>
            <person name="Salamov A."/>
            <person name="Ahrendt S.R."/>
            <person name="Lipzen A."/>
            <person name="Sullivan W."/>
            <person name="Andreopoulos W.B."/>
            <person name="Clum A."/>
            <person name="Lindquist E."/>
            <person name="Daum C."/>
            <person name="Ramamoorthy G.K."/>
            <person name="Gryganskyi A."/>
            <person name="Culley D."/>
            <person name="Magnuson J.K."/>
            <person name="James T.Y."/>
            <person name="O'Malley M.A."/>
            <person name="Stajich J.E."/>
            <person name="Spatafora J.W."/>
            <person name="Visel A."/>
            <person name="Grigoriev I.V."/>
        </authorList>
    </citation>
    <scope>NUCLEOTIDE SEQUENCE [LARGE SCALE GENOMIC DNA]</scope>
    <source>
        <strain evidence="7 8">NRRL 1336</strain>
    </source>
</reference>
<evidence type="ECO:0000313" key="7">
    <source>
        <dbReference type="EMBL" id="ORZ06082.1"/>
    </source>
</evidence>
<dbReference type="PANTHER" id="PTHR12815">
    <property type="entry name" value="SORTING AND ASSEMBLY MACHINERY SAMM50 PROTEIN FAMILY MEMBER"/>
    <property type="match status" value="1"/>
</dbReference>
<evidence type="ECO:0000256" key="2">
    <source>
        <dbReference type="ARBA" id="ARBA00010913"/>
    </source>
</evidence>
<dbReference type="PANTHER" id="PTHR12815:SF18">
    <property type="entry name" value="SORTING AND ASSEMBLY MACHINERY COMPONENT 50 HOMOLOG"/>
    <property type="match status" value="1"/>
</dbReference>
<evidence type="ECO:0000256" key="3">
    <source>
        <dbReference type="ARBA" id="ARBA00022452"/>
    </source>
</evidence>
<dbReference type="OrthoDB" id="1724197at2759"/>
<keyword evidence="8" id="KW-1185">Reference proteome</keyword>
<keyword evidence="3" id="KW-1134">Transmembrane beta strand</keyword>
<evidence type="ECO:0000256" key="5">
    <source>
        <dbReference type="ARBA" id="ARBA00023136"/>
    </source>
</evidence>
<comment type="similarity">
    <text evidence="2">Belongs to the SAM50/omp85 family.</text>
</comment>
<feature type="non-terminal residue" evidence="7">
    <location>
        <position position="1"/>
    </location>
</feature>
<dbReference type="Pfam" id="PF01103">
    <property type="entry name" value="Omp85"/>
    <property type="match status" value="1"/>
</dbReference>
<protein>
    <submittedName>
        <fullName evidence="7">Bacterial surface antigen</fullName>
    </submittedName>
</protein>
<keyword evidence="5" id="KW-0472">Membrane</keyword>
<organism evidence="7 8">
    <name type="scientific">Absidia repens</name>
    <dbReference type="NCBI Taxonomy" id="90262"/>
    <lineage>
        <taxon>Eukaryota</taxon>
        <taxon>Fungi</taxon>
        <taxon>Fungi incertae sedis</taxon>
        <taxon>Mucoromycota</taxon>
        <taxon>Mucoromycotina</taxon>
        <taxon>Mucoromycetes</taxon>
        <taxon>Mucorales</taxon>
        <taxon>Cunninghamellaceae</taxon>
        <taxon>Absidia</taxon>
    </lineage>
</organism>
<sequence>SVREQSGINSKSSIYHSFVHDTRNHKTLPTQGHYVGLFQEWAGVGGKGDSNFIKHEFLGQCHHTLASDGVGANASRISLSIGGKAGLLTSLDNSKVFLSDRLYLGGPLSLRGFKAGGIGARNGNDALGGNVYWSLGASLISTLPGSSAHLPIKMHAFANAGNMSEWNRGEPAKNTWEDLTRQPRLSVGLGLIFHHDIGRIETNFSVPLKFRNGDIIDSGLNFGIGINFL</sequence>
<gene>
    <name evidence="7" type="ORF">BCR42DRAFT_337476</name>
</gene>
<dbReference type="GO" id="GO:0045040">
    <property type="term" value="P:protein insertion into mitochondrial outer membrane"/>
    <property type="evidence" value="ECO:0007669"/>
    <property type="project" value="TreeGrafter"/>
</dbReference>
<accession>A0A1X2HZM6</accession>
<comment type="caution">
    <text evidence="7">The sequence shown here is derived from an EMBL/GenBank/DDBJ whole genome shotgun (WGS) entry which is preliminary data.</text>
</comment>
<dbReference type="Gene3D" id="2.40.160.50">
    <property type="entry name" value="membrane protein fhac: a member of the omp85/tpsb transporter family"/>
    <property type="match status" value="1"/>
</dbReference>
<name>A0A1X2HZM6_9FUNG</name>
<evidence type="ECO:0000256" key="4">
    <source>
        <dbReference type="ARBA" id="ARBA00022692"/>
    </source>
</evidence>